<evidence type="ECO:0000256" key="4">
    <source>
        <dbReference type="ARBA" id="ARBA00022519"/>
    </source>
</evidence>
<proteinExistence type="inferred from homology"/>
<name>A0AAW2H6M5_9NEOP</name>
<evidence type="ECO:0000259" key="14">
    <source>
        <dbReference type="Pfam" id="PF00905"/>
    </source>
</evidence>
<gene>
    <name evidence="16" type="ORF">PYX00_011048</name>
</gene>
<dbReference type="PANTHER" id="PTHR30627">
    <property type="entry name" value="PEPTIDOGLYCAN D,D-TRANSPEPTIDASE"/>
    <property type="match status" value="1"/>
</dbReference>
<keyword evidence="3" id="KW-1003">Cell membrane</keyword>
<dbReference type="InterPro" id="IPR043129">
    <property type="entry name" value="ATPase_NBD"/>
</dbReference>
<dbReference type="InterPro" id="IPR005311">
    <property type="entry name" value="PBP_dimer"/>
</dbReference>
<keyword evidence="4" id="KW-0997">Cell inner membrane</keyword>
<dbReference type="InterPro" id="IPR017790">
    <property type="entry name" value="Penicillin-binding_protein_2"/>
</dbReference>
<keyword evidence="7" id="KW-0378">Hydrolase</keyword>
<keyword evidence="5" id="KW-0645">Protease</keyword>
<feature type="domain" description="Penicillin-binding protein dimerisation" evidence="15">
    <location>
        <begin position="289"/>
        <end position="462"/>
    </location>
</feature>
<dbReference type="GO" id="GO:0005886">
    <property type="term" value="C:plasma membrane"/>
    <property type="evidence" value="ECO:0007669"/>
    <property type="project" value="UniProtKB-SubCell"/>
</dbReference>
<dbReference type="AlphaFoldDB" id="A0AAW2H6M5"/>
<evidence type="ECO:0000256" key="9">
    <source>
        <dbReference type="ARBA" id="ARBA00022984"/>
    </source>
</evidence>
<evidence type="ECO:0000256" key="2">
    <source>
        <dbReference type="ARBA" id="ARBA00004236"/>
    </source>
</evidence>
<dbReference type="InterPro" id="IPR001460">
    <property type="entry name" value="PCN-bd_Tpept"/>
</dbReference>
<evidence type="ECO:0000256" key="6">
    <source>
        <dbReference type="ARBA" id="ARBA00022692"/>
    </source>
</evidence>
<comment type="subcellular location">
    <subcellularLocation>
        <location evidence="2">Cell membrane</location>
    </subcellularLocation>
    <subcellularLocation>
        <location evidence="1">Membrane</location>
        <topology evidence="1">Single-pass membrane protein</topology>
    </subcellularLocation>
</comment>
<dbReference type="GO" id="GO:0071972">
    <property type="term" value="F:peptidoglycan L,D-transpeptidase activity"/>
    <property type="evidence" value="ECO:0007669"/>
    <property type="project" value="TreeGrafter"/>
</dbReference>
<dbReference type="NCBIfam" id="TIGR03423">
    <property type="entry name" value="pbp2_mrdA"/>
    <property type="match status" value="1"/>
</dbReference>
<dbReference type="PANTHER" id="PTHR30627:SF2">
    <property type="entry name" value="PEPTIDOGLYCAN D,D-TRANSPEPTIDASE MRDA"/>
    <property type="match status" value="1"/>
</dbReference>
<reference evidence="16" key="1">
    <citation type="journal article" date="2024" name="Gigascience">
        <title>Chromosome-level genome of the poultry shaft louse Menopon gallinae provides insight into the host-switching and adaptive evolution of parasitic lice.</title>
        <authorList>
            <person name="Xu Y."/>
            <person name="Ma L."/>
            <person name="Liu S."/>
            <person name="Liang Y."/>
            <person name="Liu Q."/>
            <person name="He Z."/>
            <person name="Tian L."/>
            <person name="Duan Y."/>
            <person name="Cai W."/>
            <person name="Li H."/>
            <person name="Song F."/>
        </authorList>
    </citation>
    <scope>NUCLEOTIDE SEQUENCE</scope>
    <source>
        <strain evidence="16">Cailab_2023a</strain>
    </source>
</reference>
<comment type="similarity">
    <text evidence="13">Belongs to the FtsA/MreB family.</text>
</comment>
<dbReference type="Gene3D" id="3.90.1310.10">
    <property type="entry name" value="Penicillin-binding protein 2a (Domain 2)"/>
    <property type="match status" value="1"/>
</dbReference>
<sequence>MIIGVPSCITPVEKRAVKESALSAGAREVRVVEESLAAAIGADIPIFEPAGHMVCDIGGGTSEISIISLGGMVVSRAIRLGGDAFDESIIKYVRSVHNLIVGQQTAERLKIQIGNASPDKEIDKLEIKGTDAITGLPRRLEMDSVEVREALQDPINVIVEEVKRTLGVTPPELAADIVEREEAQEGSLLLQAEIARLKEQLGFYLKNSYNSIPAQIIAKEPFGTTGIFTISKGEKDGVAVKFPVVAYQEGTHALVGEIFSIAPLFRIQVLDHSIFHERSQNETQREHTILAQRGAIYDRHGKVLVENSSSFTLLLDLGELPKKKIDSLYEDMLTFLAENLKTTSQRLDERIEQALAKNEKQLILRENLSYAQLIPLAERQCHFPCLKWENTSYRHYKGAASTTHILGYSGKINQRELRLYYDRDYNFNSIIGKMGVELLYDEILRGTNGIEYVSVDVEGSRVAPSKMILPQLGCDLCLNIDERIQLLAQKALGERYGSVIVLRPVSGEVLALVSYPWYSSQSLAEAAIDVKEERYSFFNRAIQGNYPAASSFKLIMAAAVLQEKAFDPLKKVYCPGYLKVGDRVFHCHKLHGHGWLDLEGALRESCNVYFYTMGLEYLGLEKISKYAQLFGLGEETGIDLPNEGRGFIPSANWKKEKLASAWVGGDTLNLSIGQGYMTVTPLQMANVVAMIVNEGRVYQPQILRSFYNPNTKETKNFSPKVLREVRNISEATYKSLKSAMRAVVRDGALKWLMNTNVKIAGKTGTAEHWGYKDNASWFISYGPYDAKPEDQVVVVVMVEPRNKWEWWAPKASNLIYHGIFNHMTYEEVLKDLRPWYMNN</sequence>
<keyword evidence="9" id="KW-0573">Peptidoglycan synthesis</keyword>
<dbReference type="InterPro" id="IPR042177">
    <property type="entry name" value="Cell/Rod_1"/>
</dbReference>
<dbReference type="InterPro" id="IPR004753">
    <property type="entry name" value="MreB"/>
</dbReference>
<evidence type="ECO:0000256" key="12">
    <source>
        <dbReference type="ARBA" id="ARBA00023316"/>
    </source>
</evidence>
<dbReference type="GO" id="GO:0071555">
    <property type="term" value="P:cell wall organization"/>
    <property type="evidence" value="ECO:0007669"/>
    <property type="project" value="UniProtKB-KW"/>
</dbReference>
<evidence type="ECO:0000256" key="13">
    <source>
        <dbReference type="ARBA" id="ARBA00023458"/>
    </source>
</evidence>
<dbReference type="EMBL" id="JARGDH010000026">
    <property type="protein sequence ID" value="KAL0265439.1"/>
    <property type="molecule type" value="Genomic_DNA"/>
</dbReference>
<feature type="domain" description="Penicillin-binding protein transpeptidase" evidence="14">
    <location>
        <begin position="497"/>
        <end position="802"/>
    </location>
</feature>
<dbReference type="Pfam" id="PF03717">
    <property type="entry name" value="PBP_dimer"/>
    <property type="match status" value="1"/>
</dbReference>
<evidence type="ECO:0000313" key="16">
    <source>
        <dbReference type="EMBL" id="KAL0265439.1"/>
    </source>
</evidence>
<evidence type="ECO:0000256" key="1">
    <source>
        <dbReference type="ARBA" id="ARBA00004167"/>
    </source>
</evidence>
<dbReference type="GO" id="GO:0008360">
    <property type="term" value="P:regulation of cell shape"/>
    <property type="evidence" value="ECO:0007669"/>
    <property type="project" value="UniProtKB-KW"/>
</dbReference>
<dbReference type="InterPro" id="IPR056546">
    <property type="entry name" value="MreB_MamK-like"/>
</dbReference>
<evidence type="ECO:0000256" key="7">
    <source>
        <dbReference type="ARBA" id="ARBA00022801"/>
    </source>
</evidence>
<dbReference type="SUPFAM" id="SSF53067">
    <property type="entry name" value="Actin-like ATPase domain"/>
    <property type="match status" value="2"/>
</dbReference>
<dbReference type="Gene3D" id="3.30.420.40">
    <property type="match status" value="2"/>
</dbReference>
<keyword evidence="6" id="KW-0812">Transmembrane</keyword>
<dbReference type="InterPro" id="IPR050515">
    <property type="entry name" value="Beta-lactam/transpept"/>
</dbReference>
<evidence type="ECO:0000256" key="10">
    <source>
        <dbReference type="ARBA" id="ARBA00022989"/>
    </source>
</evidence>
<dbReference type="Pfam" id="PF00905">
    <property type="entry name" value="Transpeptidase"/>
    <property type="match status" value="1"/>
</dbReference>
<evidence type="ECO:0000256" key="11">
    <source>
        <dbReference type="ARBA" id="ARBA00023136"/>
    </source>
</evidence>
<evidence type="ECO:0000256" key="3">
    <source>
        <dbReference type="ARBA" id="ARBA00022475"/>
    </source>
</evidence>
<dbReference type="Gene3D" id="2.40.10.340">
    <property type="entry name" value="Rod shape-determining protein MreC, domain 1"/>
    <property type="match status" value="1"/>
</dbReference>
<accession>A0AAW2H6M5</accession>
<comment type="caution">
    <text evidence="16">The sequence shown here is derived from an EMBL/GenBank/DDBJ whole genome shotgun (WGS) entry which is preliminary data.</text>
</comment>
<dbReference type="Gene3D" id="3.40.710.10">
    <property type="entry name" value="DD-peptidase/beta-lactamase superfamily"/>
    <property type="match status" value="1"/>
</dbReference>
<dbReference type="InterPro" id="IPR012338">
    <property type="entry name" value="Beta-lactam/transpept-like"/>
</dbReference>
<evidence type="ECO:0000256" key="8">
    <source>
        <dbReference type="ARBA" id="ARBA00022960"/>
    </source>
</evidence>
<dbReference type="SUPFAM" id="SSF56519">
    <property type="entry name" value="Penicillin binding protein dimerisation domain"/>
    <property type="match status" value="1"/>
</dbReference>
<evidence type="ECO:0008006" key="17">
    <source>
        <dbReference type="Google" id="ProtNLM"/>
    </source>
</evidence>
<protein>
    <recommendedName>
        <fullName evidence="17">Cell division protein FtsA</fullName>
    </recommendedName>
</protein>
<keyword evidence="11" id="KW-0472">Membrane</keyword>
<dbReference type="SUPFAM" id="SSF56601">
    <property type="entry name" value="beta-lactamase/transpeptidase-like"/>
    <property type="match status" value="1"/>
</dbReference>
<dbReference type="GO" id="GO:0000902">
    <property type="term" value="P:cell morphogenesis"/>
    <property type="evidence" value="ECO:0007669"/>
    <property type="project" value="InterPro"/>
</dbReference>
<dbReference type="GO" id="GO:0008658">
    <property type="term" value="F:penicillin binding"/>
    <property type="evidence" value="ECO:0007669"/>
    <property type="project" value="InterPro"/>
</dbReference>
<dbReference type="GO" id="GO:0009002">
    <property type="term" value="F:serine-type D-Ala-D-Ala carboxypeptidase activity"/>
    <property type="evidence" value="ECO:0007669"/>
    <property type="project" value="InterPro"/>
</dbReference>
<keyword evidence="12" id="KW-0961">Cell wall biogenesis/degradation</keyword>
<dbReference type="Gene3D" id="3.30.1390.30">
    <property type="entry name" value="Penicillin-binding protein 2a, domain 3"/>
    <property type="match status" value="1"/>
</dbReference>
<evidence type="ECO:0000259" key="15">
    <source>
        <dbReference type="Pfam" id="PF03717"/>
    </source>
</evidence>
<keyword evidence="10" id="KW-1133">Transmembrane helix</keyword>
<dbReference type="Pfam" id="PF06723">
    <property type="entry name" value="MreB_Mbl"/>
    <property type="match status" value="1"/>
</dbReference>
<keyword evidence="8" id="KW-0133">Cell shape</keyword>
<dbReference type="GO" id="GO:0006508">
    <property type="term" value="P:proteolysis"/>
    <property type="evidence" value="ECO:0007669"/>
    <property type="project" value="UniProtKB-KW"/>
</dbReference>
<organism evidence="16">
    <name type="scientific">Menopon gallinae</name>
    <name type="common">poultry shaft louse</name>
    <dbReference type="NCBI Taxonomy" id="328185"/>
    <lineage>
        <taxon>Eukaryota</taxon>
        <taxon>Metazoa</taxon>
        <taxon>Ecdysozoa</taxon>
        <taxon>Arthropoda</taxon>
        <taxon>Hexapoda</taxon>
        <taxon>Insecta</taxon>
        <taxon>Pterygota</taxon>
        <taxon>Neoptera</taxon>
        <taxon>Paraneoptera</taxon>
        <taxon>Psocodea</taxon>
        <taxon>Troctomorpha</taxon>
        <taxon>Phthiraptera</taxon>
        <taxon>Amblycera</taxon>
        <taxon>Menoponidae</taxon>
        <taxon>Menopon</taxon>
    </lineage>
</organism>
<evidence type="ECO:0000256" key="5">
    <source>
        <dbReference type="ARBA" id="ARBA00022670"/>
    </source>
</evidence>
<dbReference type="PRINTS" id="PR01652">
    <property type="entry name" value="SHAPEPROTEIN"/>
</dbReference>
<dbReference type="InterPro" id="IPR036138">
    <property type="entry name" value="PBP_dimer_sf"/>
</dbReference>